<evidence type="ECO:0000313" key="4">
    <source>
        <dbReference type="Proteomes" id="UP000006346"/>
    </source>
</evidence>
<keyword evidence="2" id="KW-0812">Transmembrane</keyword>
<reference evidence="4" key="1">
    <citation type="submission" date="2011-11" db="EMBL/GenBank/DDBJ databases">
        <title>Complete sequence of Desulfosporosinus orientis DSM 765.</title>
        <authorList>
            <person name="Lucas S."/>
            <person name="Han J."/>
            <person name="Lapidus A."/>
            <person name="Cheng J.-F."/>
            <person name="Goodwin L."/>
            <person name="Pitluck S."/>
            <person name="Peters L."/>
            <person name="Ovchinnikova G."/>
            <person name="Teshima H."/>
            <person name="Detter J.C."/>
            <person name="Han C."/>
            <person name="Tapia R."/>
            <person name="Land M."/>
            <person name="Hauser L."/>
            <person name="Kyrpides N."/>
            <person name="Ivanova N."/>
            <person name="Pagani I."/>
            <person name="Pester M."/>
            <person name="Spring S."/>
            <person name="Ollivier B."/>
            <person name="Rattei T."/>
            <person name="Klenk H.-P."/>
            <person name="Wagner M."/>
            <person name="Loy A."/>
            <person name="Woyke T."/>
        </authorList>
    </citation>
    <scope>NUCLEOTIDE SEQUENCE [LARGE SCALE GENOMIC DNA]</scope>
    <source>
        <strain evidence="4">ATCC 19365 / DSM 765 / NCIMB 8382 / VKM B-1628</strain>
    </source>
</reference>
<feature type="region of interest" description="Disordered" evidence="1">
    <location>
        <begin position="84"/>
        <end position="103"/>
    </location>
</feature>
<proteinExistence type="predicted"/>
<dbReference type="RefSeq" id="WP_014186741.1">
    <property type="nucleotide sequence ID" value="NC_016584.1"/>
</dbReference>
<dbReference type="HOGENOM" id="CLU_155276_0_0_9"/>
<dbReference type="AlphaFoldDB" id="G7W9L7"/>
<keyword evidence="2" id="KW-1133">Transmembrane helix</keyword>
<dbReference type="OrthoDB" id="5827at2"/>
<evidence type="ECO:0000256" key="1">
    <source>
        <dbReference type="SAM" id="MobiDB-lite"/>
    </source>
</evidence>
<keyword evidence="4" id="KW-1185">Reference proteome</keyword>
<feature type="transmembrane region" description="Helical" evidence="2">
    <location>
        <begin position="34"/>
        <end position="53"/>
    </location>
</feature>
<dbReference type="Proteomes" id="UP000006346">
    <property type="component" value="Chromosome"/>
</dbReference>
<organism evidence="3 4">
    <name type="scientific">Desulfosporosinus orientis (strain ATCC 19365 / DSM 765 / NCIMB 8382 / VKM B-1628 / Singapore I)</name>
    <name type="common">Desulfotomaculum orientis</name>
    <dbReference type="NCBI Taxonomy" id="768706"/>
    <lineage>
        <taxon>Bacteria</taxon>
        <taxon>Bacillati</taxon>
        <taxon>Bacillota</taxon>
        <taxon>Clostridia</taxon>
        <taxon>Eubacteriales</taxon>
        <taxon>Desulfitobacteriaceae</taxon>
        <taxon>Desulfosporosinus</taxon>
    </lineage>
</organism>
<sequence length="103" mass="11385">MSIFEIIMLICFGAAWPLSIYKSYTSRSTAGKSALFLVVILIGYVAGILHKIFNQYDAVVYLYFLNFLMVLTDLLIYIRNSHMTATPSPGHKGNVSSSAVSAK</sequence>
<protein>
    <recommendedName>
        <fullName evidence="5">PQ loop repeat protein</fullName>
    </recommendedName>
</protein>
<feature type="compositionally biased region" description="Polar residues" evidence="1">
    <location>
        <begin position="94"/>
        <end position="103"/>
    </location>
</feature>
<dbReference type="PATRIC" id="fig|768706.3.peg.4599"/>
<reference evidence="3 4" key="2">
    <citation type="journal article" date="2012" name="J. Bacteriol.">
        <title>Complete genome sequences of Desulfosporosinus orientis DSM765T, Desulfosporosinus youngiae DSM17734T, Desulfosporosinus meridiei DSM13257T, and Desulfosporosinus acidiphilus DSM22704T.</title>
        <authorList>
            <person name="Pester M."/>
            <person name="Brambilla E."/>
            <person name="Alazard D."/>
            <person name="Rattei T."/>
            <person name="Weinmaier T."/>
            <person name="Han J."/>
            <person name="Lucas S."/>
            <person name="Lapidus A."/>
            <person name="Cheng J.F."/>
            <person name="Goodwin L."/>
            <person name="Pitluck S."/>
            <person name="Peters L."/>
            <person name="Ovchinnikova G."/>
            <person name="Teshima H."/>
            <person name="Detter J.C."/>
            <person name="Han C.S."/>
            <person name="Tapia R."/>
            <person name="Land M.L."/>
            <person name="Hauser L."/>
            <person name="Kyrpides N.C."/>
            <person name="Ivanova N.N."/>
            <person name="Pagani I."/>
            <person name="Huntmann M."/>
            <person name="Wei C.L."/>
            <person name="Davenport K.W."/>
            <person name="Daligault H."/>
            <person name="Chain P.S."/>
            <person name="Chen A."/>
            <person name="Mavromatis K."/>
            <person name="Markowitz V."/>
            <person name="Szeto E."/>
            <person name="Mikhailova N."/>
            <person name="Pati A."/>
            <person name="Wagner M."/>
            <person name="Woyke T."/>
            <person name="Ollivier B."/>
            <person name="Klenk H.P."/>
            <person name="Spring S."/>
            <person name="Loy A."/>
        </authorList>
    </citation>
    <scope>NUCLEOTIDE SEQUENCE [LARGE SCALE GENOMIC DNA]</scope>
    <source>
        <strain evidence="4">ATCC 19365 / DSM 765 / NCIMB 8382 / VKM B-1628</strain>
    </source>
</reference>
<dbReference type="KEGG" id="dor:Desor_4527"/>
<feature type="transmembrane region" description="Helical" evidence="2">
    <location>
        <begin position="6"/>
        <end position="22"/>
    </location>
</feature>
<gene>
    <name evidence="3" type="ordered locus">Desor_4527</name>
</gene>
<dbReference type="eggNOG" id="ENOG5032Y8D">
    <property type="taxonomic scope" value="Bacteria"/>
</dbReference>
<evidence type="ECO:0000256" key="2">
    <source>
        <dbReference type="SAM" id="Phobius"/>
    </source>
</evidence>
<feature type="transmembrane region" description="Helical" evidence="2">
    <location>
        <begin position="59"/>
        <end position="78"/>
    </location>
</feature>
<name>G7W9L7_DESOD</name>
<accession>G7W9L7</accession>
<keyword evidence="2" id="KW-0472">Membrane</keyword>
<dbReference type="EMBL" id="CP003108">
    <property type="protein sequence ID" value="AET69934.1"/>
    <property type="molecule type" value="Genomic_DNA"/>
</dbReference>
<evidence type="ECO:0008006" key="5">
    <source>
        <dbReference type="Google" id="ProtNLM"/>
    </source>
</evidence>
<evidence type="ECO:0000313" key="3">
    <source>
        <dbReference type="EMBL" id="AET69934.1"/>
    </source>
</evidence>